<keyword evidence="6" id="KW-0547">Nucleotide-binding</keyword>
<comment type="caution">
    <text evidence="13">The sequence shown here is derived from an EMBL/GenBank/DDBJ whole genome shotgun (WGS) entry which is preliminary data.</text>
</comment>
<dbReference type="GO" id="GO:0003935">
    <property type="term" value="F:GTP cyclohydrolase II activity"/>
    <property type="evidence" value="ECO:0007669"/>
    <property type="project" value="UniProtKB-EC"/>
</dbReference>
<evidence type="ECO:0000256" key="4">
    <source>
        <dbReference type="ARBA" id="ARBA00022619"/>
    </source>
</evidence>
<evidence type="ECO:0000256" key="6">
    <source>
        <dbReference type="ARBA" id="ARBA00022741"/>
    </source>
</evidence>
<evidence type="ECO:0000259" key="11">
    <source>
        <dbReference type="Pfam" id="PF00925"/>
    </source>
</evidence>
<dbReference type="GO" id="GO:0009231">
    <property type="term" value="P:riboflavin biosynthetic process"/>
    <property type="evidence" value="ECO:0007669"/>
    <property type="project" value="UniProtKB-UniPathway"/>
</dbReference>
<dbReference type="FunFam" id="3.40.50.10990:FF:000002">
    <property type="entry name" value="GTP cyclohydrolase-2"/>
    <property type="match status" value="1"/>
</dbReference>
<comment type="cofactor">
    <cofactor evidence="1">
        <name>Zn(2+)</name>
        <dbReference type="ChEBI" id="CHEBI:29105"/>
    </cofactor>
</comment>
<keyword evidence="9" id="KW-0342">GTP-binding</keyword>
<dbReference type="Gene3D" id="3.40.50.10990">
    <property type="entry name" value="GTP cyclohydrolase II"/>
    <property type="match status" value="1"/>
</dbReference>
<dbReference type="InterPro" id="IPR000926">
    <property type="entry name" value="RibA"/>
</dbReference>
<sequence>MDKLEKLKSSEVVSVRNSTLVPLGDYAKPSEMFSFYGLEDGKEHIVIALGDWENVEVPLVRLHSECLTGDVFNSRKCDCGEQLEQSINEIYEHGGFVVYLRQEGRGIGLYNKIDAYRLQQQGIDTFTANTHLGFEDDQRSFKVAADMLTAIGVKKVILLSNNPDKKAQLEANGMSVEKMQNTGVFHNEHNYNYLLAKVKNSNHKINLPR</sequence>
<dbReference type="Proteomes" id="UP000305730">
    <property type="component" value="Unassembled WGS sequence"/>
</dbReference>
<evidence type="ECO:0000313" key="12">
    <source>
        <dbReference type="EMBL" id="TMP43867.1"/>
    </source>
</evidence>
<dbReference type="InterPro" id="IPR036144">
    <property type="entry name" value="RibA-like_sf"/>
</dbReference>
<dbReference type="Proteomes" id="UP000307706">
    <property type="component" value="Unassembled WGS sequence"/>
</dbReference>
<dbReference type="UniPathway" id="UPA00275"/>
<keyword evidence="8" id="KW-0862">Zinc</keyword>
<name>A0A5S3XNI7_9GAMM</name>
<evidence type="ECO:0000256" key="5">
    <source>
        <dbReference type="ARBA" id="ARBA00022723"/>
    </source>
</evidence>
<dbReference type="PANTHER" id="PTHR21327">
    <property type="entry name" value="GTP CYCLOHYDROLASE II-RELATED"/>
    <property type="match status" value="1"/>
</dbReference>
<evidence type="ECO:0000256" key="1">
    <source>
        <dbReference type="ARBA" id="ARBA00001947"/>
    </source>
</evidence>
<reference evidence="13" key="3">
    <citation type="submission" date="2019-09" db="EMBL/GenBank/DDBJ databases">
        <title>Co-occurence of chitin degradation, pigmentation and bioactivity in marine Pseudoalteromonas.</title>
        <authorList>
            <person name="Sonnenschein E.C."/>
            <person name="Bech P.K."/>
        </authorList>
    </citation>
    <scope>NUCLEOTIDE SEQUENCE</scope>
    <source>
        <strain evidence="13">S2231</strain>
        <strain evidence="14">S2233</strain>
    </source>
</reference>
<feature type="domain" description="GTP cyclohydrolase II" evidence="11">
    <location>
        <begin position="31"/>
        <end position="178"/>
    </location>
</feature>
<accession>A0A5S3XNI7</accession>
<evidence type="ECO:0000256" key="8">
    <source>
        <dbReference type="ARBA" id="ARBA00022833"/>
    </source>
</evidence>
<evidence type="ECO:0000313" key="15">
    <source>
        <dbReference type="Proteomes" id="UP000307706"/>
    </source>
</evidence>
<gene>
    <name evidence="13" type="ORF">CWB96_11910</name>
    <name evidence="12" type="ORF">CWB97_07580</name>
</gene>
<evidence type="ECO:0000256" key="9">
    <source>
        <dbReference type="ARBA" id="ARBA00023134"/>
    </source>
</evidence>
<dbReference type="EC" id="3.5.4.25" evidence="3"/>
<comment type="pathway">
    <text evidence="2">Cofactor biosynthesis; riboflavin biosynthesis; 5-amino-6-(D-ribitylamino)uracil from GTP: step 1/4.</text>
</comment>
<keyword evidence="14" id="KW-1185">Reference proteome</keyword>
<evidence type="ECO:0000256" key="10">
    <source>
        <dbReference type="ARBA" id="ARBA00049295"/>
    </source>
</evidence>
<reference evidence="15" key="2">
    <citation type="submission" date="2019-06" db="EMBL/GenBank/DDBJ databases">
        <title>Co-occurence of chitin degradation, pigmentation and bioactivity in marine Pseudoalteromonas.</title>
        <authorList>
            <person name="Sonnenschein E.C."/>
            <person name="Bech P.K."/>
        </authorList>
    </citation>
    <scope>NUCLEOTIDE SEQUENCE [LARGE SCALE GENOMIC DNA]</scope>
    <source>
        <strain evidence="15">S2231</strain>
        <strain evidence="12">S2233</strain>
    </source>
</reference>
<reference evidence="14 15" key="1">
    <citation type="submission" date="2017-12" db="EMBL/GenBank/DDBJ databases">
        <authorList>
            <person name="Paulsen S."/>
            <person name="Gram L.K."/>
        </authorList>
    </citation>
    <scope>NUCLEOTIDE SEQUENCE [LARGE SCALE GENOMIC DNA]</scope>
    <source>
        <strain evidence="13 15">S2231</strain>
        <strain evidence="12 14">S2233</strain>
    </source>
</reference>
<dbReference type="GO" id="GO:0005829">
    <property type="term" value="C:cytosol"/>
    <property type="evidence" value="ECO:0007669"/>
    <property type="project" value="TreeGrafter"/>
</dbReference>
<dbReference type="EMBL" id="PNCL01000056">
    <property type="protein sequence ID" value="TMP58573.1"/>
    <property type="molecule type" value="Genomic_DNA"/>
</dbReference>
<dbReference type="GO" id="GO:0005525">
    <property type="term" value="F:GTP binding"/>
    <property type="evidence" value="ECO:0007669"/>
    <property type="project" value="UniProtKB-KW"/>
</dbReference>
<comment type="catalytic activity">
    <reaction evidence="10">
        <text>GTP + 4 H2O = 2,5-diamino-6-hydroxy-4-(5-phosphoribosylamino)-pyrimidine + formate + 2 phosphate + 3 H(+)</text>
        <dbReference type="Rhea" id="RHEA:23704"/>
        <dbReference type="ChEBI" id="CHEBI:15377"/>
        <dbReference type="ChEBI" id="CHEBI:15378"/>
        <dbReference type="ChEBI" id="CHEBI:15740"/>
        <dbReference type="ChEBI" id="CHEBI:37565"/>
        <dbReference type="ChEBI" id="CHEBI:43474"/>
        <dbReference type="ChEBI" id="CHEBI:58614"/>
        <dbReference type="EC" id="3.5.4.25"/>
    </reaction>
</comment>
<organism evidence="13 15">
    <name type="scientific">Pseudoalteromonas citrea</name>
    <dbReference type="NCBI Taxonomy" id="43655"/>
    <lineage>
        <taxon>Bacteria</taxon>
        <taxon>Pseudomonadati</taxon>
        <taxon>Pseudomonadota</taxon>
        <taxon>Gammaproteobacteria</taxon>
        <taxon>Alteromonadales</taxon>
        <taxon>Pseudoalteromonadaceae</taxon>
        <taxon>Pseudoalteromonas</taxon>
    </lineage>
</organism>
<dbReference type="OrthoDB" id="9793111at2"/>
<evidence type="ECO:0000256" key="7">
    <source>
        <dbReference type="ARBA" id="ARBA00022801"/>
    </source>
</evidence>
<keyword evidence="7 13" id="KW-0378">Hydrolase</keyword>
<evidence type="ECO:0000256" key="2">
    <source>
        <dbReference type="ARBA" id="ARBA00004853"/>
    </source>
</evidence>
<dbReference type="EMBL" id="PNCK01000026">
    <property type="protein sequence ID" value="TMP43867.1"/>
    <property type="molecule type" value="Genomic_DNA"/>
</dbReference>
<evidence type="ECO:0000256" key="3">
    <source>
        <dbReference type="ARBA" id="ARBA00012762"/>
    </source>
</evidence>
<proteinExistence type="predicted"/>
<dbReference type="GO" id="GO:0046872">
    <property type="term" value="F:metal ion binding"/>
    <property type="evidence" value="ECO:0007669"/>
    <property type="project" value="UniProtKB-KW"/>
</dbReference>
<evidence type="ECO:0000313" key="14">
    <source>
        <dbReference type="Proteomes" id="UP000305730"/>
    </source>
</evidence>
<dbReference type="SUPFAM" id="SSF142695">
    <property type="entry name" value="RibA-like"/>
    <property type="match status" value="1"/>
</dbReference>
<dbReference type="CDD" id="cd00641">
    <property type="entry name" value="GTP_cyclohydro2"/>
    <property type="match status" value="1"/>
</dbReference>
<dbReference type="NCBIfam" id="NF001591">
    <property type="entry name" value="PRK00393.1"/>
    <property type="match status" value="1"/>
</dbReference>
<dbReference type="InterPro" id="IPR032677">
    <property type="entry name" value="GTP_cyclohydro_II"/>
</dbReference>
<dbReference type="AlphaFoldDB" id="A0A5S3XNI7"/>
<evidence type="ECO:0000313" key="13">
    <source>
        <dbReference type="EMBL" id="TMP58573.1"/>
    </source>
</evidence>
<dbReference type="PANTHER" id="PTHR21327:SF18">
    <property type="entry name" value="3,4-DIHYDROXY-2-BUTANONE 4-PHOSPHATE SYNTHASE"/>
    <property type="match status" value="1"/>
</dbReference>
<protein>
    <recommendedName>
        <fullName evidence="3">GTP cyclohydrolase II</fullName>
        <ecNumber evidence="3">3.5.4.25</ecNumber>
    </recommendedName>
</protein>
<dbReference type="Pfam" id="PF00925">
    <property type="entry name" value="GTP_cyclohydro2"/>
    <property type="match status" value="1"/>
</dbReference>
<keyword evidence="5" id="KW-0479">Metal-binding</keyword>
<keyword evidence="4" id="KW-0686">Riboflavin biosynthesis</keyword>